<evidence type="ECO:0000313" key="2">
    <source>
        <dbReference type="EMBL" id="EEF59586.1"/>
    </source>
</evidence>
<name>B9XKU3_PEDPL</name>
<sequence length="132" mass="14558">MNPSIGQATGCMTKISTILGLLVAILCFGCVGLRDSRLEPQRQALAATYRDQTRPMTERMEAFDDLIDTFTSGTPESTLDRFVGWPVADTKSRISGYFRDDGVYVLGNTFSLHLNAPDGSDRWITMTGDKVD</sequence>
<keyword evidence="3" id="KW-1185">Reference proteome</keyword>
<keyword evidence="1" id="KW-0472">Membrane</keyword>
<dbReference type="RefSeq" id="WP_007416429.1">
    <property type="nucleotide sequence ID" value="NZ_ABOX02000026.1"/>
</dbReference>
<organism evidence="2 3">
    <name type="scientific">Pedosphaera parvula (strain Ellin514)</name>
    <dbReference type="NCBI Taxonomy" id="320771"/>
    <lineage>
        <taxon>Bacteria</taxon>
        <taxon>Pseudomonadati</taxon>
        <taxon>Verrucomicrobiota</taxon>
        <taxon>Pedosphaerae</taxon>
        <taxon>Pedosphaerales</taxon>
        <taxon>Pedosphaeraceae</taxon>
        <taxon>Pedosphaera</taxon>
    </lineage>
</organism>
<proteinExistence type="predicted"/>
<comment type="caution">
    <text evidence="2">The sequence shown here is derived from an EMBL/GenBank/DDBJ whole genome shotgun (WGS) entry which is preliminary data.</text>
</comment>
<dbReference type="STRING" id="320771.Cflav_PD2493"/>
<protein>
    <submittedName>
        <fullName evidence="2">Uncharacterized protein</fullName>
    </submittedName>
</protein>
<keyword evidence="1" id="KW-1133">Transmembrane helix</keyword>
<dbReference type="EMBL" id="ABOX02000026">
    <property type="protein sequence ID" value="EEF59586.1"/>
    <property type="molecule type" value="Genomic_DNA"/>
</dbReference>
<evidence type="ECO:0000256" key="1">
    <source>
        <dbReference type="SAM" id="Phobius"/>
    </source>
</evidence>
<evidence type="ECO:0000313" key="3">
    <source>
        <dbReference type="Proteomes" id="UP000003688"/>
    </source>
</evidence>
<feature type="transmembrane region" description="Helical" evidence="1">
    <location>
        <begin position="12"/>
        <end position="33"/>
    </location>
</feature>
<dbReference type="AlphaFoldDB" id="B9XKU3"/>
<dbReference type="Proteomes" id="UP000003688">
    <property type="component" value="Unassembled WGS sequence"/>
</dbReference>
<accession>B9XKU3</accession>
<keyword evidence="1" id="KW-0812">Transmembrane</keyword>
<reference evidence="2 3" key="1">
    <citation type="journal article" date="2011" name="J. Bacteriol.">
        <title>Genome sequence of 'Pedosphaera parvula' Ellin514, an aerobic Verrucomicrobial isolate from pasture soil.</title>
        <authorList>
            <person name="Kant R."/>
            <person name="van Passel M.W."/>
            <person name="Sangwan P."/>
            <person name="Palva A."/>
            <person name="Lucas S."/>
            <person name="Copeland A."/>
            <person name="Lapidus A."/>
            <person name="Glavina Del Rio T."/>
            <person name="Dalin E."/>
            <person name="Tice H."/>
            <person name="Bruce D."/>
            <person name="Goodwin L."/>
            <person name="Pitluck S."/>
            <person name="Chertkov O."/>
            <person name="Larimer F.W."/>
            <person name="Land M.L."/>
            <person name="Hauser L."/>
            <person name="Brettin T.S."/>
            <person name="Detter J.C."/>
            <person name="Han S."/>
            <person name="de Vos W.M."/>
            <person name="Janssen P.H."/>
            <person name="Smidt H."/>
        </authorList>
    </citation>
    <scope>NUCLEOTIDE SEQUENCE [LARGE SCALE GENOMIC DNA]</scope>
    <source>
        <strain evidence="2 3">Ellin514</strain>
    </source>
</reference>
<gene>
    <name evidence="2" type="ORF">Cflav_PD2493</name>
</gene>